<organism evidence="6 7">
    <name type="scientific">Pseudorhizobium tarimense</name>
    <dbReference type="NCBI Taxonomy" id="1079109"/>
    <lineage>
        <taxon>Bacteria</taxon>
        <taxon>Pseudomonadati</taxon>
        <taxon>Pseudomonadota</taxon>
        <taxon>Alphaproteobacteria</taxon>
        <taxon>Hyphomicrobiales</taxon>
        <taxon>Rhizobiaceae</taxon>
        <taxon>Rhizobium/Agrobacterium group</taxon>
        <taxon>Pseudorhizobium</taxon>
    </lineage>
</organism>
<dbReference type="EMBL" id="JBEPLJ010000007">
    <property type="protein sequence ID" value="MET3586073.1"/>
    <property type="molecule type" value="Genomic_DNA"/>
</dbReference>
<reference evidence="6 7" key="1">
    <citation type="submission" date="2024-06" db="EMBL/GenBank/DDBJ databases">
        <title>Genomic Encyclopedia of Type Strains, Phase IV (KMG-IV): sequencing the most valuable type-strain genomes for metagenomic binning, comparative biology and taxonomic classification.</title>
        <authorList>
            <person name="Goeker M."/>
        </authorList>
    </citation>
    <scope>NUCLEOTIDE SEQUENCE [LARGE SCALE GENOMIC DNA]</scope>
    <source>
        <strain evidence="6 7">DSM 105042</strain>
    </source>
</reference>
<name>A0ABV2H6B7_9HYPH</name>
<dbReference type="Pfam" id="PF01925">
    <property type="entry name" value="TauE"/>
    <property type="match status" value="1"/>
</dbReference>
<evidence type="ECO:0000313" key="7">
    <source>
        <dbReference type="Proteomes" id="UP001549031"/>
    </source>
</evidence>
<keyword evidence="4 5" id="KW-0472">Membrane</keyword>
<keyword evidence="5" id="KW-1003">Cell membrane</keyword>
<dbReference type="InterPro" id="IPR002781">
    <property type="entry name" value="TM_pro_TauE-like"/>
</dbReference>
<evidence type="ECO:0000256" key="1">
    <source>
        <dbReference type="ARBA" id="ARBA00004141"/>
    </source>
</evidence>
<gene>
    <name evidence="6" type="ORF">ABID21_002188</name>
</gene>
<dbReference type="RefSeq" id="WP_247243828.1">
    <property type="nucleotide sequence ID" value="NZ_JALJRA010000007.1"/>
</dbReference>
<feature type="transmembrane region" description="Helical" evidence="5">
    <location>
        <begin position="61"/>
        <end position="79"/>
    </location>
</feature>
<comment type="similarity">
    <text evidence="5">Belongs to the 4-toluene sulfonate uptake permease (TSUP) (TC 2.A.102) family.</text>
</comment>
<keyword evidence="2 5" id="KW-0812">Transmembrane</keyword>
<keyword evidence="3 5" id="KW-1133">Transmembrane helix</keyword>
<evidence type="ECO:0000313" key="6">
    <source>
        <dbReference type="EMBL" id="MET3586073.1"/>
    </source>
</evidence>
<feature type="transmembrane region" description="Helical" evidence="5">
    <location>
        <begin position="187"/>
        <end position="206"/>
    </location>
</feature>
<dbReference type="PANTHER" id="PTHR43701">
    <property type="entry name" value="MEMBRANE TRANSPORTER PROTEIN MJ0441-RELATED"/>
    <property type="match status" value="1"/>
</dbReference>
<keyword evidence="7" id="KW-1185">Reference proteome</keyword>
<evidence type="ECO:0000256" key="2">
    <source>
        <dbReference type="ARBA" id="ARBA00022692"/>
    </source>
</evidence>
<feature type="transmembrane region" description="Helical" evidence="5">
    <location>
        <begin position="37"/>
        <end position="54"/>
    </location>
</feature>
<feature type="transmembrane region" description="Helical" evidence="5">
    <location>
        <begin position="153"/>
        <end position="175"/>
    </location>
</feature>
<evidence type="ECO:0000256" key="3">
    <source>
        <dbReference type="ARBA" id="ARBA00022989"/>
    </source>
</evidence>
<sequence length="268" mass="26746">MHEPHIPQRLGALLPGSVFGLGLGLSGMMNLTRVQGFLDLFAIMVAMFCTTEPSGGGRDSLLVAAVGSGVLVGFMLGLLDGGGSIVATPLLLHLVGVAQPHVTTIGTGALAASVDALTNFSPMQMKGNVWWCCSLVFVTLGTAGAFAGSIDAAGVALIAGAASGFFGIGGGFLIVPRSILAAGMPTLNAVGTSLMAVTAFGLATAIKCAASVSSTGGSLPSPLEVAGLAVGLLLAARVAPYKGLLNRLFALLAFVVATYVLCRRSSAL</sequence>
<feature type="transmembrane region" description="Helical" evidence="5">
    <location>
        <begin position="91"/>
        <end position="117"/>
    </location>
</feature>
<proteinExistence type="inferred from homology"/>
<dbReference type="PANTHER" id="PTHR43701:SF2">
    <property type="entry name" value="MEMBRANE TRANSPORTER PROTEIN YJNA-RELATED"/>
    <property type="match status" value="1"/>
</dbReference>
<accession>A0ABV2H6B7</accession>
<feature type="transmembrane region" description="Helical" evidence="5">
    <location>
        <begin position="244"/>
        <end position="262"/>
    </location>
</feature>
<feature type="transmembrane region" description="Helical" evidence="5">
    <location>
        <begin position="12"/>
        <end position="31"/>
    </location>
</feature>
<dbReference type="InterPro" id="IPR051598">
    <property type="entry name" value="TSUP/Inactive_protease-like"/>
</dbReference>
<feature type="transmembrane region" description="Helical" evidence="5">
    <location>
        <begin position="129"/>
        <end position="147"/>
    </location>
</feature>
<comment type="caution">
    <text evidence="6">The sequence shown here is derived from an EMBL/GenBank/DDBJ whole genome shotgun (WGS) entry which is preliminary data.</text>
</comment>
<evidence type="ECO:0000256" key="4">
    <source>
        <dbReference type="ARBA" id="ARBA00023136"/>
    </source>
</evidence>
<comment type="subcellular location">
    <subcellularLocation>
        <location evidence="5">Cell membrane</location>
        <topology evidence="5">Multi-pass membrane protein</topology>
    </subcellularLocation>
    <subcellularLocation>
        <location evidence="1">Membrane</location>
        <topology evidence="1">Multi-pass membrane protein</topology>
    </subcellularLocation>
</comment>
<evidence type="ECO:0000256" key="5">
    <source>
        <dbReference type="RuleBase" id="RU363041"/>
    </source>
</evidence>
<dbReference type="Proteomes" id="UP001549031">
    <property type="component" value="Unassembled WGS sequence"/>
</dbReference>
<protein>
    <recommendedName>
        <fullName evidence="5">Probable membrane transporter protein</fullName>
    </recommendedName>
</protein>